<dbReference type="EMBL" id="CP042997">
    <property type="protein sequence ID" value="QEH38808.1"/>
    <property type="molecule type" value="Genomic_DNA"/>
</dbReference>
<protein>
    <recommendedName>
        <fullName evidence="4">Peptidoglycan binding domain protein</fullName>
    </recommendedName>
</protein>
<organism evidence="2 3">
    <name type="scientific">Aquisphaera giovannonii</name>
    <dbReference type="NCBI Taxonomy" id="406548"/>
    <lineage>
        <taxon>Bacteria</taxon>
        <taxon>Pseudomonadati</taxon>
        <taxon>Planctomycetota</taxon>
        <taxon>Planctomycetia</taxon>
        <taxon>Isosphaerales</taxon>
        <taxon>Isosphaeraceae</taxon>
        <taxon>Aquisphaera</taxon>
    </lineage>
</organism>
<evidence type="ECO:0008006" key="4">
    <source>
        <dbReference type="Google" id="ProtNLM"/>
    </source>
</evidence>
<evidence type="ECO:0000313" key="2">
    <source>
        <dbReference type="EMBL" id="QEH38808.1"/>
    </source>
</evidence>
<dbReference type="InterPro" id="IPR036365">
    <property type="entry name" value="PGBD-like_sf"/>
</dbReference>
<dbReference type="Proteomes" id="UP000324233">
    <property type="component" value="Chromosome"/>
</dbReference>
<name>A0A5B9WDR5_9BACT</name>
<dbReference type="SUPFAM" id="SSF47090">
    <property type="entry name" value="PGBD-like"/>
    <property type="match status" value="1"/>
</dbReference>
<evidence type="ECO:0000256" key="1">
    <source>
        <dbReference type="SAM" id="MobiDB-lite"/>
    </source>
</evidence>
<dbReference type="Gene3D" id="1.10.101.10">
    <property type="entry name" value="PGBD-like superfamily/PGBD"/>
    <property type="match status" value="1"/>
</dbReference>
<evidence type="ECO:0000313" key="3">
    <source>
        <dbReference type="Proteomes" id="UP000324233"/>
    </source>
</evidence>
<dbReference type="KEGG" id="agv:OJF2_74180"/>
<gene>
    <name evidence="2" type="ORF">OJF2_74180</name>
</gene>
<reference evidence="2 3" key="1">
    <citation type="submission" date="2019-08" db="EMBL/GenBank/DDBJ databases">
        <title>Deep-cultivation of Planctomycetes and their phenomic and genomic characterization uncovers novel biology.</title>
        <authorList>
            <person name="Wiegand S."/>
            <person name="Jogler M."/>
            <person name="Boedeker C."/>
            <person name="Pinto D."/>
            <person name="Vollmers J."/>
            <person name="Rivas-Marin E."/>
            <person name="Kohn T."/>
            <person name="Peeters S.H."/>
            <person name="Heuer A."/>
            <person name="Rast P."/>
            <person name="Oberbeckmann S."/>
            <person name="Bunk B."/>
            <person name="Jeske O."/>
            <person name="Meyerdierks A."/>
            <person name="Storesund J.E."/>
            <person name="Kallscheuer N."/>
            <person name="Luecker S."/>
            <person name="Lage O.M."/>
            <person name="Pohl T."/>
            <person name="Merkel B.J."/>
            <person name="Hornburger P."/>
            <person name="Mueller R.-W."/>
            <person name="Bruemmer F."/>
            <person name="Labrenz M."/>
            <person name="Spormann A.M."/>
            <person name="Op den Camp H."/>
            <person name="Overmann J."/>
            <person name="Amann R."/>
            <person name="Jetten M.S.M."/>
            <person name="Mascher T."/>
            <person name="Medema M.H."/>
            <person name="Devos D.P."/>
            <person name="Kaster A.-K."/>
            <person name="Ovreas L."/>
            <person name="Rohde M."/>
            <person name="Galperin M.Y."/>
            <person name="Jogler C."/>
        </authorList>
    </citation>
    <scope>NUCLEOTIDE SEQUENCE [LARGE SCALE GENOMIC DNA]</scope>
    <source>
        <strain evidence="2 3">OJF2</strain>
    </source>
</reference>
<dbReference type="InterPro" id="IPR036366">
    <property type="entry name" value="PGBDSf"/>
</dbReference>
<dbReference type="RefSeq" id="WP_148598207.1">
    <property type="nucleotide sequence ID" value="NZ_CP042997.1"/>
</dbReference>
<feature type="region of interest" description="Disordered" evidence="1">
    <location>
        <begin position="255"/>
        <end position="307"/>
    </location>
</feature>
<proteinExistence type="predicted"/>
<dbReference type="OrthoDB" id="292596at2"/>
<keyword evidence="3" id="KW-1185">Reference proteome</keyword>
<dbReference type="AlphaFoldDB" id="A0A5B9WDR5"/>
<accession>A0A5B9WDR5</accession>
<feature type="compositionally biased region" description="Basic and acidic residues" evidence="1">
    <location>
        <begin position="278"/>
        <end position="291"/>
    </location>
</feature>
<sequence length="421" mass="44955">MPLRSRLFGGDSKLEAASQADSAHVTPGARGEHVSKIQKALNLVDGAGLDEDGIYGNGTARAVLRFKQARGIVNRAYQSQADDIVGRMTVAALDREVFAREGLSGGRIRIVPLHPILEPIHPTEHIRRSPGLLLGFKVEDLSPRLGLSFSSTSLRLEPRNHAVVTIANGGGGSVTSRNTTKARDCLDKTTWIYDLFTQKPIGVGAPEDGGSETIRGDAYNLIIWAFRPGDATITASPRGGGSPATLQVQVRAPSTGAVTGYPAPTKADPGSKGYVSAKDSEDSANKQRDNACRPVKPKVGEGRNINLGGEYETPGFEDYTTSLPHSGFSGKHTGDRWVFRPWTDDPQAGVGNSKALNICSRGTPLDNDAIASIRRMAAKGCRITYCGEKKHIDALKTAFPGHTTLDDLVIGSTNCYVMELP</sequence>